<evidence type="ECO:0000313" key="3">
    <source>
        <dbReference type="Proteomes" id="UP001501470"/>
    </source>
</evidence>
<keyword evidence="3" id="KW-1185">Reference proteome</keyword>
<evidence type="ECO:0008006" key="4">
    <source>
        <dbReference type="Google" id="ProtNLM"/>
    </source>
</evidence>
<dbReference type="EMBL" id="BAAAQD010000016">
    <property type="protein sequence ID" value="GAA1542457.1"/>
    <property type="molecule type" value="Genomic_DNA"/>
</dbReference>
<feature type="transmembrane region" description="Helical" evidence="1">
    <location>
        <begin position="28"/>
        <end position="44"/>
    </location>
</feature>
<evidence type="ECO:0000313" key="2">
    <source>
        <dbReference type="EMBL" id="GAA1542457.1"/>
    </source>
</evidence>
<protein>
    <recommendedName>
        <fullName evidence="4">DUF3592 domain-containing protein</fullName>
    </recommendedName>
</protein>
<feature type="transmembrane region" description="Helical" evidence="1">
    <location>
        <begin position="51"/>
        <end position="70"/>
    </location>
</feature>
<keyword evidence="1" id="KW-0812">Transmembrane</keyword>
<dbReference type="Proteomes" id="UP001501470">
    <property type="component" value="Unassembled WGS sequence"/>
</dbReference>
<comment type="caution">
    <text evidence="2">The sequence shown here is derived from an EMBL/GenBank/DDBJ whole genome shotgun (WGS) entry which is preliminary data.</text>
</comment>
<keyword evidence="1" id="KW-0472">Membrane</keyword>
<sequence>MGPLVLMFGVAALAGIVGLTAARAEAVFLFGTIGIVVPIVVLAGRWAAPMLVVAAVVAGFLASAVLFTFVPTMVLSVRGRPTTAVVATSTDVTVHSRSGTSHEWRYQLVDTAGRPIPGRLTATGPYWQPGDQVDVLVDPSGRIDPHEAGEVDDWPSSAVIAGSLIAITAGLAVLAARRGRRPS</sequence>
<proteinExistence type="predicted"/>
<keyword evidence="1" id="KW-1133">Transmembrane helix</keyword>
<gene>
    <name evidence="2" type="ORF">GCM10009827_072560</name>
</gene>
<organism evidence="2 3">
    <name type="scientific">Dactylosporangium maewongense</name>
    <dbReference type="NCBI Taxonomy" id="634393"/>
    <lineage>
        <taxon>Bacteria</taxon>
        <taxon>Bacillati</taxon>
        <taxon>Actinomycetota</taxon>
        <taxon>Actinomycetes</taxon>
        <taxon>Micromonosporales</taxon>
        <taxon>Micromonosporaceae</taxon>
        <taxon>Dactylosporangium</taxon>
    </lineage>
</organism>
<dbReference type="RefSeq" id="WP_344507221.1">
    <property type="nucleotide sequence ID" value="NZ_BAAAQD010000016.1"/>
</dbReference>
<feature type="transmembrane region" description="Helical" evidence="1">
    <location>
        <begin position="154"/>
        <end position="176"/>
    </location>
</feature>
<accession>A0ABN2BLQ8</accession>
<evidence type="ECO:0000256" key="1">
    <source>
        <dbReference type="SAM" id="Phobius"/>
    </source>
</evidence>
<name>A0ABN2BLQ8_9ACTN</name>
<reference evidence="2 3" key="1">
    <citation type="journal article" date="2019" name="Int. J. Syst. Evol. Microbiol.">
        <title>The Global Catalogue of Microorganisms (GCM) 10K type strain sequencing project: providing services to taxonomists for standard genome sequencing and annotation.</title>
        <authorList>
            <consortium name="The Broad Institute Genomics Platform"/>
            <consortium name="The Broad Institute Genome Sequencing Center for Infectious Disease"/>
            <person name="Wu L."/>
            <person name="Ma J."/>
        </authorList>
    </citation>
    <scope>NUCLEOTIDE SEQUENCE [LARGE SCALE GENOMIC DNA]</scope>
    <source>
        <strain evidence="2 3">JCM 15933</strain>
    </source>
</reference>